<gene>
    <name evidence="3" type="ORF">I550_2323</name>
</gene>
<feature type="region of interest" description="Disordered" evidence="1">
    <location>
        <begin position="544"/>
        <end position="595"/>
    </location>
</feature>
<dbReference type="SUPFAM" id="SSF56801">
    <property type="entry name" value="Acetyl-CoA synthetase-like"/>
    <property type="match status" value="1"/>
</dbReference>
<evidence type="ECO:0000313" key="3">
    <source>
        <dbReference type="EMBL" id="EUA59175.1"/>
    </source>
</evidence>
<protein>
    <submittedName>
        <fullName evidence="3">Condensation domain protein</fullName>
    </submittedName>
</protein>
<dbReference type="PANTHER" id="PTHR45527">
    <property type="entry name" value="NONRIBOSOMAL PEPTIDE SYNTHETASE"/>
    <property type="match status" value="1"/>
</dbReference>
<dbReference type="InterPro" id="IPR023213">
    <property type="entry name" value="CAT-like_dom_sf"/>
</dbReference>
<dbReference type="GO" id="GO:0044550">
    <property type="term" value="P:secondary metabolite biosynthetic process"/>
    <property type="evidence" value="ECO:0007669"/>
    <property type="project" value="TreeGrafter"/>
</dbReference>
<dbReference type="InterPro" id="IPR042099">
    <property type="entry name" value="ANL_N_sf"/>
</dbReference>
<dbReference type="AlphaFoldDB" id="X8CVA1"/>
<accession>X8CVA1</accession>
<dbReference type="InterPro" id="IPR001242">
    <property type="entry name" value="Condensation_dom"/>
</dbReference>
<evidence type="ECO:0000256" key="1">
    <source>
        <dbReference type="SAM" id="MobiDB-lite"/>
    </source>
</evidence>
<dbReference type="GO" id="GO:0008610">
    <property type="term" value="P:lipid biosynthetic process"/>
    <property type="evidence" value="ECO:0007669"/>
    <property type="project" value="UniProtKB-ARBA"/>
</dbReference>
<dbReference type="EMBL" id="JAOG01000001">
    <property type="protein sequence ID" value="EUA59175.1"/>
    <property type="molecule type" value="Genomic_DNA"/>
</dbReference>
<dbReference type="Pfam" id="PF00668">
    <property type="entry name" value="Condensation"/>
    <property type="match status" value="1"/>
</dbReference>
<feature type="domain" description="Condensation" evidence="2">
    <location>
        <begin position="24"/>
        <end position="360"/>
    </location>
</feature>
<evidence type="ECO:0000259" key="2">
    <source>
        <dbReference type="Pfam" id="PF00668"/>
    </source>
</evidence>
<dbReference type="Proteomes" id="UP000020825">
    <property type="component" value="Unassembled WGS sequence"/>
</dbReference>
<feature type="compositionally biased region" description="Basic and acidic residues" evidence="1">
    <location>
        <begin position="568"/>
        <end position="595"/>
    </location>
</feature>
<name>X8CVA1_MYCIT</name>
<proteinExistence type="predicted"/>
<dbReference type="PANTHER" id="PTHR45527:SF1">
    <property type="entry name" value="FATTY ACID SYNTHASE"/>
    <property type="match status" value="1"/>
</dbReference>
<dbReference type="SUPFAM" id="SSF52777">
    <property type="entry name" value="CoA-dependent acyltransferases"/>
    <property type="match status" value="2"/>
</dbReference>
<reference evidence="3 4" key="1">
    <citation type="submission" date="2013-12" db="EMBL/GenBank/DDBJ databases">
        <authorList>
            <person name="Zelazny A."/>
            <person name="Olivier K."/>
            <person name="Holland S."/>
            <person name="Lenaerts A."/>
            <person name="Ordway D."/>
            <person name="DeGroote M.A."/>
            <person name="Parker T."/>
            <person name="Sizemore C."/>
            <person name="Tallon L.J."/>
            <person name="Sadzewicz L.K."/>
            <person name="Sengamalay N."/>
            <person name="Fraser C.M."/>
            <person name="Hine E."/>
            <person name="Shefchek K.A."/>
            <person name="Das S.P."/>
            <person name="Tettelin H."/>
        </authorList>
    </citation>
    <scope>NUCLEOTIDE SEQUENCE [LARGE SCALE GENOMIC DNA]</scope>
    <source>
        <strain evidence="3 4">1956</strain>
    </source>
</reference>
<dbReference type="GO" id="GO:0003824">
    <property type="term" value="F:catalytic activity"/>
    <property type="evidence" value="ECO:0007669"/>
    <property type="project" value="InterPro"/>
</dbReference>
<evidence type="ECO:0000313" key="4">
    <source>
        <dbReference type="Proteomes" id="UP000020825"/>
    </source>
</evidence>
<organism evidence="3 4">
    <name type="scientific">Mycobacterium intracellulare 1956</name>
    <dbReference type="NCBI Taxonomy" id="1299331"/>
    <lineage>
        <taxon>Bacteria</taxon>
        <taxon>Bacillati</taxon>
        <taxon>Actinomycetota</taxon>
        <taxon>Actinomycetes</taxon>
        <taxon>Mycobacteriales</taxon>
        <taxon>Mycobacteriaceae</taxon>
        <taxon>Mycobacterium</taxon>
        <taxon>Mycobacterium avium complex (MAC)</taxon>
    </lineage>
</organism>
<dbReference type="PATRIC" id="fig|1299331.3.peg.2256"/>
<dbReference type="GO" id="GO:0043041">
    <property type="term" value="P:amino acid activation for nonribosomal peptide biosynthetic process"/>
    <property type="evidence" value="ECO:0007669"/>
    <property type="project" value="TreeGrafter"/>
</dbReference>
<feature type="compositionally biased region" description="Gly residues" evidence="1">
    <location>
        <begin position="544"/>
        <end position="558"/>
    </location>
</feature>
<dbReference type="Gene3D" id="3.30.559.30">
    <property type="entry name" value="Nonribosomal peptide synthetase, condensation domain"/>
    <property type="match status" value="1"/>
</dbReference>
<dbReference type="GO" id="GO:0005737">
    <property type="term" value="C:cytoplasm"/>
    <property type="evidence" value="ECO:0007669"/>
    <property type="project" value="TreeGrafter"/>
</dbReference>
<comment type="caution">
    <text evidence="3">The sequence shown here is derived from an EMBL/GenBank/DDBJ whole genome shotgun (WGS) entry which is preliminary data.</text>
</comment>
<dbReference type="Gene3D" id="3.30.559.10">
    <property type="entry name" value="Chloramphenicol acetyltransferase-like domain"/>
    <property type="match status" value="1"/>
</dbReference>
<dbReference type="Gene3D" id="3.40.50.12780">
    <property type="entry name" value="N-terminal domain of ligase-like"/>
    <property type="match status" value="1"/>
</dbReference>
<dbReference type="GO" id="GO:0031177">
    <property type="term" value="F:phosphopantetheine binding"/>
    <property type="evidence" value="ECO:0007669"/>
    <property type="project" value="TreeGrafter"/>
</dbReference>
<sequence>MTIDDRALSVGRERLTESDGGPFPLTRGQLDIWLAQETDRGGARWQLGYLLRIEGTLDPWLLEHTIRQVVREAEPFRAAFFQVDGQVFQAAVDYPDVELARYERMGSQDPVQEAYRLASSIQRTVMPLSGPLFKFALLQTRADEFYLFVCCHHIVADGIGLALICHRIGDVYNAMASGAPIPPAFFGSLSDLIACEAEYEASTDYLDDQAYWTKNLPAESEPPYGLAPAADGREPYESSAPVELDPVAVSGIRELSQALGVRRSSVIAAACALLVGGCDVEGSEVVFDFPVSRRVRPETQTVPGMVTGFVPLVLKASPESTIASFCEHVDRRLREALDHQRFPVHLIEYRRPRGSAQRSNRVILNFIPTTNLANIAGAKISGTLTHTNLVDQCGLDFFSDHDRLFLGLQPGAKTSGFGGAGQWLSRCDIRDLIGRLERVLVGMAADAGRRLSSVDVLGEGERARLEELGNKAVLTSPHGVAVSVPALFATQVARIPDAVAVVCEDQSLTYRELDESSNRLAHLLVGRGRAGADCGGGVVAVGRGGSGDRGGAQDGGGVFADRPGSARGADRFRARRCRADRGDHHRGADRAARRP</sequence>